<dbReference type="Gene3D" id="1.10.287.470">
    <property type="entry name" value="Helix hairpin bin"/>
    <property type="match status" value="1"/>
</dbReference>
<comment type="similarity">
    <text evidence="1">Belongs to the membrane fusion protein (MFP) (TC 8.A.1) family.</text>
</comment>
<dbReference type="OrthoDB" id="9783047at2"/>
<proteinExistence type="inferred from homology"/>
<dbReference type="InterPro" id="IPR058792">
    <property type="entry name" value="Beta-barrel_RND_2"/>
</dbReference>
<sequence>MNHRAMKAIKPATVALALTLALSGCGEKDKQQQTATPAASVTAHIAVVQKTLLPVISTAPGSVIAEQQAQIASRLMGFIREINVQEGQSVVAGQRLFTVDPSDIQGQVSQARAGLAQAEAALADAKNDYQRFGTLYKEEAIPKQQWDKIRLQYQVAQQQAAAARAGLGTAAAQMRYATLTAPFAGIITQKLANVGDLATPGKPVLMLENQSRLQVQTSVSSDVFAHLKLGDSVSLQANDTGTAITGKIARLVPAADPATRTYLVKIDLPPGTQLKSGMYVLVAFPTGQREGVRVPRSAVLDRAGITGVFVVDAQGIAHYRMVRVGDTSDGQVEIQAGLTPGERVVTSATAQLQSGDKIVNAGSGNV</sequence>
<dbReference type="InterPro" id="IPR058624">
    <property type="entry name" value="MdtA-like_HH"/>
</dbReference>
<dbReference type="PANTHER" id="PTHR30469">
    <property type="entry name" value="MULTIDRUG RESISTANCE PROTEIN MDTA"/>
    <property type="match status" value="1"/>
</dbReference>
<dbReference type="Proteomes" id="UP000286806">
    <property type="component" value="Unassembled WGS sequence"/>
</dbReference>
<name>A0A401JH50_9PROT</name>
<accession>A0A401JH50</accession>
<feature type="domain" description="YknX-like C-terminal permuted SH3-like" evidence="5">
    <location>
        <begin position="292"/>
        <end position="358"/>
    </location>
</feature>
<dbReference type="InterPro" id="IPR006143">
    <property type="entry name" value="RND_pump_MFP"/>
</dbReference>
<dbReference type="AlphaFoldDB" id="A0A401JH50"/>
<evidence type="ECO:0000259" key="2">
    <source>
        <dbReference type="Pfam" id="PF25876"/>
    </source>
</evidence>
<dbReference type="PANTHER" id="PTHR30469:SF15">
    <property type="entry name" value="HLYD FAMILY OF SECRETION PROTEINS"/>
    <property type="match status" value="1"/>
</dbReference>
<dbReference type="GO" id="GO:0015562">
    <property type="term" value="F:efflux transmembrane transporter activity"/>
    <property type="evidence" value="ECO:0007669"/>
    <property type="project" value="TreeGrafter"/>
</dbReference>
<dbReference type="Pfam" id="PF25989">
    <property type="entry name" value="YknX_C"/>
    <property type="match status" value="1"/>
</dbReference>
<dbReference type="Pfam" id="PF25876">
    <property type="entry name" value="HH_MFP_RND"/>
    <property type="match status" value="1"/>
</dbReference>
<dbReference type="GO" id="GO:1990281">
    <property type="term" value="C:efflux pump complex"/>
    <property type="evidence" value="ECO:0007669"/>
    <property type="project" value="TreeGrafter"/>
</dbReference>
<dbReference type="Gene3D" id="2.40.50.100">
    <property type="match status" value="1"/>
</dbReference>
<dbReference type="Pfam" id="PF25954">
    <property type="entry name" value="Beta-barrel_RND_2"/>
    <property type="match status" value="1"/>
</dbReference>
<protein>
    <submittedName>
        <fullName evidence="6">Efflux transporter, RND family, MFP subunit, AcrA/E family</fullName>
    </submittedName>
</protein>
<gene>
    <name evidence="6" type="ORF">SFMTTN_3154</name>
</gene>
<evidence type="ECO:0000313" key="6">
    <source>
        <dbReference type="EMBL" id="GBL47319.1"/>
    </source>
</evidence>
<feature type="domain" description="Multidrug resistance protein MdtA-like alpha-helical hairpin" evidence="2">
    <location>
        <begin position="108"/>
        <end position="177"/>
    </location>
</feature>
<reference evidence="6 7" key="1">
    <citation type="journal article" date="2019" name="Front. Microbiol.">
        <title>Genomes of Neutrophilic Sulfur-Oxidizing Chemolithoautotrophs Representing 9 Proteobacterial Species From 8 Genera.</title>
        <authorList>
            <person name="Watanabe T."/>
            <person name="Kojima H."/>
            <person name="Umezawa K."/>
            <person name="Hori C."/>
            <person name="Takasuka T.E."/>
            <person name="Kato Y."/>
            <person name="Fukui M."/>
        </authorList>
    </citation>
    <scope>NUCLEOTIDE SEQUENCE [LARGE SCALE GENOMIC DNA]</scope>
    <source>
        <strain evidence="6 7">TTN</strain>
    </source>
</reference>
<dbReference type="EMBL" id="BGOW01000038">
    <property type="protein sequence ID" value="GBL47319.1"/>
    <property type="molecule type" value="Genomic_DNA"/>
</dbReference>
<dbReference type="NCBIfam" id="TIGR01730">
    <property type="entry name" value="RND_mfp"/>
    <property type="match status" value="1"/>
</dbReference>
<dbReference type="Pfam" id="PF25917">
    <property type="entry name" value="BSH_RND"/>
    <property type="match status" value="1"/>
</dbReference>
<organism evidence="6 7">
    <name type="scientific">Sulfuriferula multivorans</name>
    <dbReference type="NCBI Taxonomy" id="1559896"/>
    <lineage>
        <taxon>Bacteria</taxon>
        <taxon>Pseudomonadati</taxon>
        <taxon>Pseudomonadota</taxon>
        <taxon>Betaproteobacteria</taxon>
        <taxon>Nitrosomonadales</taxon>
        <taxon>Sulfuricellaceae</taxon>
        <taxon>Sulfuriferula</taxon>
    </lineage>
</organism>
<evidence type="ECO:0000259" key="3">
    <source>
        <dbReference type="Pfam" id="PF25917"/>
    </source>
</evidence>
<evidence type="ECO:0000259" key="5">
    <source>
        <dbReference type="Pfam" id="PF25989"/>
    </source>
</evidence>
<dbReference type="RefSeq" id="WP_124706076.1">
    <property type="nucleotide sequence ID" value="NZ_BGOW01000038.1"/>
</dbReference>
<dbReference type="Gene3D" id="2.40.30.170">
    <property type="match status" value="1"/>
</dbReference>
<dbReference type="InterPro" id="IPR058625">
    <property type="entry name" value="MdtA-like_BSH"/>
</dbReference>
<dbReference type="InterPro" id="IPR058637">
    <property type="entry name" value="YknX-like_C"/>
</dbReference>
<keyword evidence="7" id="KW-1185">Reference proteome</keyword>
<dbReference type="PROSITE" id="PS51257">
    <property type="entry name" value="PROKAR_LIPOPROTEIN"/>
    <property type="match status" value="1"/>
</dbReference>
<evidence type="ECO:0000259" key="4">
    <source>
        <dbReference type="Pfam" id="PF25954"/>
    </source>
</evidence>
<dbReference type="Gene3D" id="2.40.420.20">
    <property type="match status" value="1"/>
</dbReference>
<evidence type="ECO:0000313" key="7">
    <source>
        <dbReference type="Proteomes" id="UP000286806"/>
    </source>
</evidence>
<evidence type="ECO:0000256" key="1">
    <source>
        <dbReference type="ARBA" id="ARBA00009477"/>
    </source>
</evidence>
<feature type="domain" description="Multidrug resistance protein MdtA-like barrel-sandwich hybrid" evidence="3">
    <location>
        <begin position="68"/>
        <end position="203"/>
    </location>
</feature>
<feature type="domain" description="CusB-like beta-barrel" evidence="4">
    <location>
        <begin position="219"/>
        <end position="284"/>
    </location>
</feature>
<dbReference type="SUPFAM" id="SSF111369">
    <property type="entry name" value="HlyD-like secretion proteins"/>
    <property type="match status" value="1"/>
</dbReference>
<comment type="caution">
    <text evidence="6">The sequence shown here is derived from an EMBL/GenBank/DDBJ whole genome shotgun (WGS) entry which is preliminary data.</text>
</comment>